<dbReference type="InterPro" id="IPR012337">
    <property type="entry name" value="RNaseH-like_sf"/>
</dbReference>
<dbReference type="Pfam" id="PF17921">
    <property type="entry name" value="Integrase_H2C2"/>
    <property type="match status" value="1"/>
</dbReference>
<dbReference type="InterPro" id="IPR041588">
    <property type="entry name" value="Integrase_H2C2"/>
</dbReference>
<dbReference type="Proteomes" id="UP000694621">
    <property type="component" value="Unplaced"/>
</dbReference>
<dbReference type="PANTHER" id="PTHR37984">
    <property type="entry name" value="PROTEIN CBG26694"/>
    <property type="match status" value="1"/>
</dbReference>
<dbReference type="InterPro" id="IPR050951">
    <property type="entry name" value="Retrovirus_Pol_polyprotein"/>
</dbReference>
<dbReference type="AlphaFoldDB" id="A0A8B9GZE8"/>
<dbReference type="GO" id="GO:0015074">
    <property type="term" value="P:DNA integration"/>
    <property type="evidence" value="ECO:0007669"/>
    <property type="project" value="InterPro"/>
</dbReference>
<evidence type="ECO:0000256" key="3">
    <source>
        <dbReference type="PROSITE-ProRule" id="PRU00047"/>
    </source>
</evidence>
<evidence type="ECO:0000259" key="8">
    <source>
        <dbReference type="PROSITE" id="PS50994"/>
    </source>
</evidence>
<dbReference type="GO" id="GO:0004519">
    <property type="term" value="F:endonuclease activity"/>
    <property type="evidence" value="ECO:0007669"/>
    <property type="project" value="UniProtKB-KW"/>
</dbReference>
<dbReference type="Gene3D" id="1.10.340.70">
    <property type="match status" value="1"/>
</dbReference>
<feature type="domain" description="Integrase catalytic" evidence="8">
    <location>
        <begin position="433"/>
        <end position="545"/>
    </location>
</feature>
<keyword evidence="3" id="KW-0479">Metal-binding</keyword>
<dbReference type="GO" id="GO:0016779">
    <property type="term" value="F:nucleotidyltransferase activity"/>
    <property type="evidence" value="ECO:0007669"/>
    <property type="project" value="UniProtKB-KW"/>
</dbReference>
<feature type="domain" description="SCAN box" evidence="7">
    <location>
        <begin position="1"/>
        <end position="32"/>
    </location>
</feature>
<feature type="region of interest" description="Disordered" evidence="4">
    <location>
        <begin position="45"/>
        <end position="98"/>
    </location>
</feature>
<organism evidence="9 10">
    <name type="scientific">Astyanax mexicanus</name>
    <name type="common">Blind cave fish</name>
    <name type="synonym">Astyanax fasciatus mexicanus</name>
    <dbReference type="NCBI Taxonomy" id="7994"/>
    <lineage>
        <taxon>Eukaryota</taxon>
        <taxon>Metazoa</taxon>
        <taxon>Chordata</taxon>
        <taxon>Craniata</taxon>
        <taxon>Vertebrata</taxon>
        <taxon>Euteleostomi</taxon>
        <taxon>Actinopterygii</taxon>
        <taxon>Neopterygii</taxon>
        <taxon>Teleostei</taxon>
        <taxon>Ostariophysi</taxon>
        <taxon>Characiformes</taxon>
        <taxon>Characoidei</taxon>
        <taxon>Acestrorhamphidae</taxon>
        <taxon>Acestrorhamphinae</taxon>
        <taxon>Astyanax</taxon>
    </lineage>
</organism>
<dbReference type="Pfam" id="PF00098">
    <property type="entry name" value="zf-CCHC"/>
    <property type="match status" value="1"/>
</dbReference>
<dbReference type="InterPro" id="IPR001995">
    <property type="entry name" value="Peptidase_A2_cat"/>
</dbReference>
<evidence type="ECO:0000256" key="1">
    <source>
        <dbReference type="ARBA" id="ARBA00022801"/>
    </source>
</evidence>
<evidence type="ECO:0000259" key="5">
    <source>
        <dbReference type="PROSITE" id="PS50158"/>
    </source>
</evidence>
<dbReference type="CDD" id="cd00303">
    <property type="entry name" value="retropepsin_like"/>
    <property type="match status" value="1"/>
</dbReference>
<keyword evidence="1" id="KW-0378">Hydrolase</keyword>
<feature type="compositionally biased region" description="Basic and acidic residues" evidence="4">
    <location>
        <begin position="45"/>
        <end position="59"/>
    </location>
</feature>
<protein>
    <recommendedName>
        <fullName evidence="2">Gypsy retrotransposon integrase-like protein 1</fullName>
    </recommendedName>
</protein>
<feature type="domain" description="Peptidase A2" evidence="6">
    <location>
        <begin position="158"/>
        <end position="233"/>
    </location>
</feature>
<dbReference type="PROSITE" id="PS50175">
    <property type="entry name" value="ASP_PROT_RETROV"/>
    <property type="match status" value="1"/>
</dbReference>
<keyword evidence="3" id="KW-0862">Zinc</keyword>
<dbReference type="FunFam" id="1.10.340.70:FF:000001">
    <property type="entry name" value="Retrovirus-related Pol polyprotein from transposon gypsy-like Protein"/>
    <property type="match status" value="1"/>
</dbReference>
<dbReference type="SUPFAM" id="SSF47353">
    <property type="entry name" value="Retrovirus capsid dimerization domain-like"/>
    <property type="match status" value="1"/>
</dbReference>
<dbReference type="Ensembl" id="ENSAMXT00005005122.1">
    <property type="protein sequence ID" value="ENSAMXP00005004481.1"/>
    <property type="gene ID" value="ENSAMXG00005002791.1"/>
</dbReference>
<dbReference type="InterPro" id="IPR003309">
    <property type="entry name" value="SCAN_dom"/>
</dbReference>
<evidence type="ECO:0000313" key="9">
    <source>
        <dbReference type="Ensembl" id="ENSAMXP00005004481.1"/>
    </source>
</evidence>
<dbReference type="InterPro" id="IPR036875">
    <property type="entry name" value="Znf_CCHC_sf"/>
</dbReference>
<dbReference type="PROSITE" id="PS50158">
    <property type="entry name" value="ZF_CCHC"/>
    <property type="match status" value="1"/>
</dbReference>
<dbReference type="PROSITE" id="PS50804">
    <property type="entry name" value="SCAN_BOX"/>
    <property type="match status" value="1"/>
</dbReference>
<dbReference type="SUPFAM" id="SSF57756">
    <property type="entry name" value="Retrovirus zinc finger-like domains"/>
    <property type="match status" value="1"/>
</dbReference>
<evidence type="ECO:0000256" key="2">
    <source>
        <dbReference type="ARBA" id="ARBA00039658"/>
    </source>
</evidence>
<evidence type="ECO:0000259" key="6">
    <source>
        <dbReference type="PROSITE" id="PS50175"/>
    </source>
</evidence>
<dbReference type="InterPro" id="IPR001584">
    <property type="entry name" value="Integrase_cat-core"/>
</dbReference>
<dbReference type="GO" id="GO:0006508">
    <property type="term" value="P:proteolysis"/>
    <property type="evidence" value="ECO:0007669"/>
    <property type="project" value="InterPro"/>
</dbReference>
<dbReference type="PANTHER" id="PTHR37984:SF15">
    <property type="entry name" value="INTEGRASE CATALYTIC DOMAIN-CONTAINING PROTEIN"/>
    <property type="match status" value="1"/>
</dbReference>
<dbReference type="InterPro" id="IPR021109">
    <property type="entry name" value="Peptidase_aspartic_dom_sf"/>
</dbReference>
<dbReference type="Gene3D" id="1.10.4020.10">
    <property type="entry name" value="DNA breaking-rejoining enzymes"/>
    <property type="match status" value="1"/>
</dbReference>
<keyword evidence="3" id="KW-0863">Zinc-finger</keyword>
<evidence type="ECO:0000256" key="4">
    <source>
        <dbReference type="SAM" id="MobiDB-lite"/>
    </source>
</evidence>
<name>A0A8B9GZE8_ASTMX</name>
<evidence type="ECO:0000313" key="10">
    <source>
        <dbReference type="Proteomes" id="UP000694621"/>
    </source>
</evidence>
<dbReference type="Pfam" id="PF13975">
    <property type="entry name" value="gag-asp_proteas"/>
    <property type="match status" value="1"/>
</dbReference>
<sequence>MEQYLKMVNPELRSWIIERSPASTEQAVTLAEAFISARQTEVDFRLGDRRKQHHAEPGKSGDGYGCGPRPKVFKTSTQSRWYSAGDDKTKSSSSSRPSPDNFIRCFNCNQRGHKANTCPKIGSSTSQLCYIPREGGSFKLRESTEDVTLTVKIAGKKCTALLDTGASQTLVLTDCISETQLKHTGELRVKCIHGDEQVYPTAEVHIEVNGQMYLLNVGIMRKAPYAVILGRDVPVLLDLLADKRNSAEAMVVTRAQSGAAVQENVALLKELPYGETHKGRKTKAVRRQEKVRGTPLVEKIKPVDLDSEELKLDVARQQAQDPTLKPVFLKCTEGKDEGDKQFLVKDNLLYRIKGDYEQLVVPINLRHQVLKLGHSEPWAGHMGVAKTLSRVASRFYWPRQYQDVVDFCKACPECQLTAPRKIASKVPLITLSIVDVPFSRIAMDIAGPLPTSRGGNRYILVVCDYATRYPEAFPLKKIKARQIVNCFIQLISRVGIPKEVITDQGTNFTSGLLKDVFRLLGVRGIRTTPFHPQSDGLTERFIQTL</sequence>
<dbReference type="InterPro" id="IPR038269">
    <property type="entry name" value="SCAN_sf"/>
</dbReference>
<dbReference type="OMA" id="CHNESSE"/>
<accession>A0A8B9GZE8</accession>
<dbReference type="InterPro" id="IPR036397">
    <property type="entry name" value="RNaseH_sf"/>
</dbReference>
<dbReference type="Pfam" id="PF00665">
    <property type="entry name" value="rve"/>
    <property type="match status" value="1"/>
</dbReference>
<dbReference type="Gene3D" id="3.30.420.10">
    <property type="entry name" value="Ribonuclease H-like superfamily/Ribonuclease H"/>
    <property type="match status" value="1"/>
</dbReference>
<dbReference type="GO" id="GO:0004190">
    <property type="term" value="F:aspartic-type endopeptidase activity"/>
    <property type="evidence" value="ECO:0007669"/>
    <property type="project" value="InterPro"/>
</dbReference>
<dbReference type="Gene3D" id="4.10.60.10">
    <property type="entry name" value="Zinc finger, CCHC-type"/>
    <property type="match status" value="1"/>
</dbReference>
<dbReference type="InterPro" id="IPR001878">
    <property type="entry name" value="Znf_CCHC"/>
</dbReference>
<dbReference type="GO" id="GO:0003676">
    <property type="term" value="F:nucleic acid binding"/>
    <property type="evidence" value="ECO:0007669"/>
    <property type="project" value="InterPro"/>
</dbReference>
<dbReference type="GO" id="GO:0008270">
    <property type="term" value="F:zinc ion binding"/>
    <property type="evidence" value="ECO:0007669"/>
    <property type="project" value="UniProtKB-KW"/>
</dbReference>
<feature type="domain" description="CCHC-type" evidence="5">
    <location>
        <begin position="104"/>
        <end position="120"/>
    </location>
</feature>
<evidence type="ECO:0000259" key="7">
    <source>
        <dbReference type="PROSITE" id="PS50804"/>
    </source>
</evidence>
<dbReference type="SMART" id="SM00343">
    <property type="entry name" value="ZnF_C2HC"/>
    <property type="match status" value="1"/>
</dbReference>
<proteinExistence type="predicted"/>
<dbReference type="Gene3D" id="2.40.70.10">
    <property type="entry name" value="Acid Proteases"/>
    <property type="match status" value="1"/>
</dbReference>
<dbReference type="SUPFAM" id="SSF53098">
    <property type="entry name" value="Ribonuclease H-like"/>
    <property type="match status" value="1"/>
</dbReference>
<dbReference type="SUPFAM" id="SSF50630">
    <property type="entry name" value="Acid proteases"/>
    <property type="match status" value="1"/>
</dbReference>
<reference evidence="9" key="1">
    <citation type="submission" date="2025-08" db="UniProtKB">
        <authorList>
            <consortium name="Ensembl"/>
        </authorList>
    </citation>
    <scope>IDENTIFICATION</scope>
</reference>
<dbReference type="PROSITE" id="PS50994">
    <property type="entry name" value="INTEGRASE"/>
    <property type="match status" value="1"/>
</dbReference>